<dbReference type="InterPro" id="IPR013126">
    <property type="entry name" value="Hsp_70_fam"/>
</dbReference>
<comment type="caution">
    <text evidence="3">The sequence shown here is derived from an EMBL/GenBank/DDBJ whole genome shotgun (WGS) entry which is preliminary data.</text>
</comment>
<dbReference type="PANTHER" id="PTHR19375">
    <property type="entry name" value="HEAT SHOCK PROTEIN 70KDA"/>
    <property type="match status" value="1"/>
</dbReference>
<dbReference type="GO" id="GO:0005524">
    <property type="term" value="F:ATP binding"/>
    <property type="evidence" value="ECO:0007669"/>
    <property type="project" value="UniProtKB-KW"/>
</dbReference>
<evidence type="ECO:0000256" key="2">
    <source>
        <dbReference type="ARBA" id="ARBA00022840"/>
    </source>
</evidence>
<dbReference type="EMBL" id="CATOUU010000972">
    <property type="protein sequence ID" value="CAI9964119.1"/>
    <property type="molecule type" value="Genomic_DNA"/>
</dbReference>
<dbReference type="EMBL" id="CAXDID020000035">
    <property type="protein sequence ID" value="CAL5996617.1"/>
    <property type="molecule type" value="Genomic_DNA"/>
</dbReference>
<dbReference type="Proteomes" id="UP001642409">
    <property type="component" value="Unassembled WGS sequence"/>
</dbReference>
<dbReference type="GO" id="GO:0140662">
    <property type="term" value="F:ATP-dependent protein folding chaperone"/>
    <property type="evidence" value="ECO:0007669"/>
    <property type="project" value="InterPro"/>
</dbReference>
<reference evidence="3" key="1">
    <citation type="submission" date="2023-06" db="EMBL/GenBank/DDBJ databases">
        <authorList>
            <person name="Kurt Z."/>
        </authorList>
    </citation>
    <scope>NUCLEOTIDE SEQUENCE</scope>
</reference>
<organism evidence="3">
    <name type="scientific">Hexamita inflata</name>
    <dbReference type="NCBI Taxonomy" id="28002"/>
    <lineage>
        <taxon>Eukaryota</taxon>
        <taxon>Metamonada</taxon>
        <taxon>Diplomonadida</taxon>
        <taxon>Hexamitidae</taxon>
        <taxon>Hexamitinae</taxon>
        <taxon>Hexamita</taxon>
    </lineage>
</organism>
<proteinExistence type="predicted"/>
<protein>
    <submittedName>
        <fullName evidence="3">Chaperone protein DnaK</fullName>
    </submittedName>
    <submittedName>
        <fullName evidence="4">Chaperone_protein DnaK</fullName>
    </submittedName>
</protein>
<dbReference type="Pfam" id="PF00012">
    <property type="entry name" value="HSP70"/>
    <property type="match status" value="1"/>
</dbReference>
<name>A0AA86UQK7_9EUKA</name>
<gene>
    <name evidence="4" type="ORF">HINF_LOCUS14849</name>
    <name evidence="3" type="ORF">HINF_LOCUS51764</name>
</gene>
<keyword evidence="5" id="KW-1185">Reference proteome</keyword>
<evidence type="ECO:0000313" key="5">
    <source>
        <dbReference type="Proteomes" id="UP001642409"/>
    </source>
</evidence>
<evidence type="ECO:0000313" key="4">
    <source>
        <dbReference type="EMBL" id="CAL5996617.1"/>
    </source>
</evidence>
<evidence type="ECO:0000256" key="1">
    <source>
        <dbReference type="ARBA" id="ARBA00022741"/>
    </source>
</evidence>
<sequence length="194" mass="21564">MNKKPLTDLNPDTCVAQGAAVQAAILNKQISSVLLLDATPFSLGIETFGNAFSKVINRNVTLPAKQSQIFTTTEDNQESVSIKIYQGENQLAMQNVFLGEFILNDIQKAPRGVPRIQVEFEIDQNGVVNVTALDQKSGQKQNVQVKFGEQRTQQVSERDILIAKLNQKNVKLNGKETLQKLKALLDKAERRSKQ</sequence>
<dbReference type="InterPro" id="IPR029047">
    <property type="entry name" value="HSP70_peptide-bd_sf"/>
</dbReference>
<reference evidence="4 5" key="2">
    <citation type="submission" date="2024-07" db="EMBL/GenBank/DDBJ databases">
        <authorList>
            <person name="Akdeniz Z."/>
        </authorList>
    </citation>
    <scope>NUCLEOTIDE SEQUENCE [LARGE SCALE GENOMIC DNA]</scope>
</reference>
<dbReference type="PRINTS" id="PR00301">
    <property type="entry name" value="HEATSHOCK70"/>
</dbReference>
<keyword evidence="1" id="KW-0547">Nucleotide-binding</keyword>
<dbReference type="SUPFAM" id="SSF100920">
    <property type="entry name" value="Heat shock protein 70kD (HSP70), peptide-binding domain"/>
    <property type="match status" value="1"/>
</dbReference>
<evidence type="ECO:0000313" key="3">
    <source>
        <dbReference type="EMBL" id="CAI9964119.1"/>
    </source>
</evidence>
<accession>A0AA86UQK7</accession>
<dbReference type="Gene3D" id="2.60.34.10">
    <property type="entry name" value="Substrate Binding Domain Of DNAk, Chain A, domain 1"/>
    <property type="match status" value="1"/>
</dbReference>
<dbReference type="AlphaFoldDB" id="A0AA86UQK7"/>
<keyword evidence="2" id="KW-0067">ATP-binding</keyword>